<evidence type="ECO:0000313" key="2">
    <source>
        <dbReference type="EMBL" id="TNN83955.1"/>
    </source>
</evidence>
<dbReference type="Pfam" id="PF00621">
    <property type="entry name" value="RhoGEF"/>
    <property type="match status" value="1"/>
</dbReference>
<sequence length="271" mass="30942">MRRFLIDLEIRLGECVLISRVEDVVLQHGSRFHHLYVPYVTNMMYQETLVNQLLEQNRDFLYSIKKLESDPTCQRQSLKSFLVLPFQRITRIKLILQSILKLTEPDSDSVLNLKKAIEAIHEIVTACDEGIRKIKQIEELVNLEMLLDFGKVKAVPVVVSGRFLVRQGPMRQLSVEASHSRLSFISIHLHLFNDLLIISSKRAPRFTVLDHAALASHVHVERLNTEALGLPADSFLLHLSQSHTGQPTAVILVAHTSSDKEKWMKALSSKR</sequence>
<gene>
    <name evidence="2" type="primary">ARHGEF5</name>
    <name evidence="2" type="ORF">EYF80_005826</name>
</gene>
<organism evidence="2 3">
    <name type="scientific">Liparis tanakae</name>
    <name type="common">Tanaka's snailfish</name>
    <dbReference type="NCBI Taxonomy" id="230148"/>
    <lineage>
        <taxon>Eukaryota</taxon>
        <taxon>Metazoa</taxon>
        <taxon>Chordata</taxon>
        <taxon>Craniata</taxon>
        <taxon>Vertebrata</taxon>
        <taxon>Euteleostomi</taxon>
        <taxon>Actinopterygii</taxon>
        <taxon>Neopterygii</taxon>
        <taxon>Teleostei</taxon>
        <taxon>Neoteleostei</taxon>
        <taxon>Acanthomorphata</taxon>
        <taxon>Eupercaria</taxon>
        <taxon>Perciformes</taxon>
        <taxon>Cottioidei</taxon>
        <taxon>Cottales</taxon>
        <taxon>Liparidae</taxon>
        <taxon>Liparis</taxon>
    </lineage>
</organism>
<dbReference type="GO" id="GO:0005737">
    <property type="term" value="C:cytoplasm"/>
    <property type="evidence" value="ECO:0007669"/>
    <property type="project" value="TreeGrafter"/>
</dbReference>
<dbReference type="CDD" id="cd01221">
    <property type="entry name" value="PH_ephexin"/>
    <property type="match status" value="1"/>
</dbReference>
<dbReference type="SMART" id="SM00325">
    <property type="entry name" value="RhoGEF"/>
    <property type="match status" value="1"/>
</dbReference>
<dbReference type="Proteomes" id="UP000314294">
    <property type="component" value="Unassembled WGS sequence"/>
</dbReference>
<comment type="caution">
    <text evidence="2">The sequence shown here is derived from an EMBL/GenBank/DDBJ whole genome shotgun (WGS) entry which is preliminary data.</text>
</comment>
<dbReference type="OrthoDB" id="27593at2759"/>
<evidence type="ECO:0000259" key="1">
    <source>
        <dbReference type="PROSITE" id="PS50010"/>
    </source>
</evidence>
<evidence type="ECO:0000313" key="3">
    <source>
        <dbReference type="Proteomes" id="UP000314294"/>
    </source>
</evidence>
<dbReference type="InterPro" id="IPR047270">
    <property type="entry name" value="PH_ephexin"/>
</dbReference>
<dbReference type="PROSITE" id="PS50010">
    <property type="entry name" value="DH_2"/>
    <property type="match status" value="1"/>
</dbReference>
<dbReference type="SUPFAM" id="SSF50729">
    <property type="entry name" value="PH domain-like"/>
    <property type="match status" value="1"/>
</dbReference>
<dbReference type="SUPFAM" id="SSF48065">
    <property type="entry name" value="DBL homology domain (DH-domain)"/>
    <property type="match status" value="1"/>
</dbReference>
<dbReference type="InterPro" id="IPR000219">
    <property type="entry name" value="DH_dom"/>
</dbReference>
<reference evidence="2 3" key="1">
    <citation type="submission" date="2019-03" db="EMBL/GenBank/DDBJ databases">
        <title>First draft genome of Liparis tanakae, snailfish: a comprehensive survey of snailfish specific genes.</title>
        <authorList>
            <person name="Kim W."/>
            <person name="Song I."/>
            <person name="Jeong J.-H."/>
            <person name="Kim D."/>
            <person name="Kim S."/>
            <person name="Ryu S."/>
            <person name="Song J.Y."/>
            <person name="Lee S.K."/>
        </authorList>
    </citation>
    <scope>NUCLEOTIDE SEQUENCE [LARGE SCALE GENOMIC DNA]</scope>
    <source>
        <tissue evidence="2">Muscle</tissue>
    </source>
</reference>
<dbReference type="GO" id="GO:0005085">
    <property type="term" value="F:guanyl-nucleotide exchange factor activity"/>
    <property type="evidence" value="ECO:0007669"/>
    <property type="project" value="InterPro"/>
</dbReference>
<dbReference type="PANTHER" id="PTHR12845:SF2">
    <property type="entry name" value="DH DOMAIN-CONTAINING PROTEIN-RELATED"/>
    <property type="match status" value="1"/>
</dbReference>
<feature type="domain" description="DH" evidence="1">
    <location>
        <begin position="1"/>
        <end position="130"/>
    </location>
</feature>
<dbReference type="InterPro" id="IPR047271">
    <property type="entry name" value="Ephexin-like"/>
</dbReference>
<accession>A0A4Z2J0U9</accession>
<dbReference type="Gene3D" id="2.30.29.30">
    <property type="entry name" value="Pleckstrin-homology domain (PH domain)/Phosphotyrosine-binding domain (PTB)"/>
    <property type="match status" value="1"/>
</dbReference>
<dbReference type="Gene3D" id="1.20.900.10">
    <property type="entry name" value="Dbl homology (DH) domain"/>
    <property type="match status" value="1"/>
</dbReference>
<keyword evidence="3" id="KW-1185">Reference proteome</keyword>
<dbReference type="EMBL" id="SRLO01000030">
    <property type="protein sequence ID" value="TNN83955.1"/>
    <property type="molecule type" value="Genomic_DNA"/>
</dbReference>
<dbReference type="InterPro" id="IPR035899">
    <property type="entry name" value="DBL_dom_sf"/>
</dbReference>
<dbReference type="GO" id="GO:0005634">
    <property type="term" value="C:nucleus"/>
    <property type="evidence" value="ECO:0007669"/>
    <property type="project" value="TreeGrafter"/>
</dbReference>
<dbReference type="AlphaFoldDB" id="A0A4Z2J0U9"/>
<protein>
    <submittedName>
        <fullName evidence="2">Rho guanine nucleotide exchange factor 5</fullName>
    </submittedName>
</protein>
<proteinExistence type="predicted"/>
<dbReference type="InterPro" id="IPR011993">
    <property type="entry name" value="PH-like_dom_sf"/>
</dbReference>
<dbReference type="PANTHER" id="PTHR12845">
    <property type="entry name" value="GUANINE NUCLEOTIDE EXCHANGE FACTOR"/>
    <property type="match status" value="1"/>
</dbReference>
<name>A0A4Z2J0U9_9TELE</name>